<evidence type="ECO:0000256" key="2">
    <source>
        <dbReference type="SAM" id="MobiDB-lite"/>
    </source>
</evidence>
<dbReference type="GO" id="GO:0043130">
    <property type="term" value="F:ubiquitin binding"/>
    <property type="evidence" value="ECO:0007669"/>
    <property type="project" value="TreeGrafter"/>
</dbReference>
<dbReference type="SUPFAM" id="SSF46934">
    <property type="entry name" value="UBA-like"/>
    <property type="match status" value="1"/>
</dbReference>
<evidence type="ECO:0000256" key="1">
    <source>
        <dbReference type="ARBA" id="ARBA00022553"/>
    </source>
</evidence>
<dbReference type="InterPro" id="IPR036249">
    <property type="entry name" value="Thioredoxin-like_sf"/>
</dbReference>
<name>A0A8W8M549_MAGGI</name>
<feature type="compositionally biased region" description="Low complexity" evidence="2">
    <location>
        <begin position="287"/>
        <end position="296"/>
    </location>
</feature>
<feature type="region of interest" description="Disordered" evidence="2">
    <location>
        <begin position="325"/>
        <end position="395"/>
    </location>
</feature>
<dbReference type="InterPro" id="IPR009060">
    <property type="entry name" value="UBA-like_sf"/>
</dbReference>
<dbReference type="SUPFAM" id="SSF54236">
    <property type="entry name" value="Ubiquitin-like"/>
    <property type="match status" value="1"/>
</dbReference>
<dbReference type="Pfam" id="PF14555">
    <property type="entry name" value="UBA_4"/>
    <property type="match status" value="1"/>
</dbReference>
<organism evidence="4 5">
    <name type="scientific">Magallana gigas</name>
    <name type="common">Pacific oyster</name>
    <name type="synonym">Crassostrea gigas</name>
    <dbReference type="NCBI Taxonomy" id="29159"/>
    <lineage>
        <taxon>Eukaryota</taxon>
        <taxon>Metazoa</taxon>
        <taxon>Spiralia</taxon>
        <taxon>Lophotrochozoa</taxon>
        <taxon>Mollusca</taxon>
        <taxon>Bivalvia</taxon>
        <taxon>Autobranchia</taxon>
        <taxon>Pteriomorphia</taxon>
        <taxon>Ostreida</taxon>
        <taxon>Ostreoidea</taxon>
        <taxon>Ostreidae</taxon>
        <taxon>Magallana</taxon>
    </lineage>
</organism>
<dbReference type="SMART" id="SM00166">
    <property type="entry name" value="UBX"/>
    <property type="match status" value="1"/>
</dbReference>
<proteinExistence type="predicted"/>
<dbReference type="OMA" id="CAFPRKS"/>
<keyword evidence="1" id="KW-0597">Phosphoprotein</keyword>
<feature type="compositionally biased region" description="Low complexity" evidence="2">
    <location>
        <begin position="375"/>
        <end position="384"/>
    </location>
</feature>
<reference evidence="4" key="1">
    <citation type="submission" date="2022-08" db="UniProtKB">
        <authorList>
            <consortium name="EnsemblMetazoa"/>
        </authorList>
    </citation>
    <scope>IDENTIFICATION</scope>
    <source>
        <strain evidence="4">05x7-T-G4-1.051#20</strain>
    </source>
</reference>
<accession>A0A8W8M549</accession>
<dbReference type="PROSITE" id="PS50033">
    <property type="entry name" value="UBX"/>
    <property type="match status" value="1"/>
</dbReference>
<dbReference type="GO" id="GO:0043161">
    <property type="term" value="P:proteasome-mediated ubiquitin-dependent protein catabolic process"/>
    <property type="evidence" value="ECO:0007669"/>
    <property type="project" value="TreeGrafter"/>
</dbReference>
<dbReference type="SUPFAM" id="SSF52833">
    <property type="entry name" value="Thioredoxin-like"/>
    <property type="match status" value="1"/>
</dbReference>
<dbReference type="InterPro" id="IPR003903">
    <property type="entry name" value="UIM_dom"/>
</dbReference>
<feature type="compositionally biased region" description="Acidic residues" evidence="2">
    <location>
        <begin position="334"/>
        <end position="353"/>
    </location>
</feature>
<dbReference type="Gene3D" id="1.10.8.10">
    <property type="entry name" value="DNA helicase RuvA subunit, C-terminal domain"/>
    <property type="match status" value="1"/>
</dbReference>
<feature type="domain" description="UBX" evidence="3">
    <location>
        <begin position="426"/>
        <end position="503"/>
    </location>
</feature>
<dbReference type="FunFam" id="3.40.30.10:FF:000079">
    <property type="entry name" value="UBX domain-containing protein 7"/>
    <property type="match status" value="1"/>
</dbReference>
<evidence type="ECO:0000313" key="5">
    <source>
        <dbReference type="Proteomes" id="UP000005408"/>
    </source>
</evidence>
<dbReference type="Proteomes" id="UP000005408">
    <property type="component" value="Unassembled WGS sequence"/>
</dbReference>
<dbReference type="InterPro" id="IPR050730">
    <property type="entry name" value="UBX_domain-protein"/>
</dbReference>
<keyword evidence="5" id="KW-1185">Reference proteome</keyword>
<dbReference type="SMART" id="SM00594">
    <property type="entry name" value="UAS"/>
    <property type="match status" value="1"/>
</dbReference>
<dbReference type="CDD" id="cd01773">
    <property type="entry name" value="UBX_UBXN7"/>
    <property type="match status" value="1"/>
</dbReference>
<dbReference type="CDD" id="cd02958">
    <property type="entry name" value="UAS"/>
    <property type="match status" value="1"/>
</dbReference>
<dbReference type="Gene3D" id="3.40.30.10">
    <property type="entry name" value="Glutaredoxin"/>
    <property type="match status" value="1"/>
</dbReference>
<dbReference type="InterPro" id="IPR001012">
    <property type="entry name" value="UBX_dom"/>
</dbReference>
<dbReference type="PANTHER" id="PTHR23322">
    <property type="entry name" value="FAS-ASSOCIATED PROTEIN"/>
    <property type="match status" value="1"/>
</dbReference>
<dbReference type="PROSITE" id="PS50330">
    <property type="entry name" value="UIM"/>
    <property type="match status" value="1"/>
</dbReference>
<dbReference type="PANTHER" id="PTHR23322:SF6">
    <property type="entry name" value="UBX DOMAIN-CONTAINING PROTEIN 7"/>
    <property type="match status" value="1"/>
</dbReference>
<dbReference type="Pfam" id="PF00789">
    <property type="entry name" value="UBX"/>
    <property type="match status" value="1"/>
</dbReference>
<dbReference type="InterPro" id="IPR006577">
    <property type="entry name" value="UAS"/>
</dbReference>
<dbReference type="AlphaFoldDB" id="A0A8W8M549"/>
<dbReference type="CDD" id="cd14345">
    <property type="entry name" value="UBA_UBXD7"/>
    <property type="match status" value="1"/>
</dbReference>
<feature type="region of interest" description="Disordered" evidence="2">
    <location>
        <begin position="38"/>
        <end position="84"/>
    </location>
</feature>
<dbReference type="OrthoDB" id="270602at2759"/>
<dbReference type="EnsemblMetazoa" id="G30628.2">
    <property type="protein sequence ID" value="G30628.2:cds"/>
    <property type="gene ID" value="G30628"/>
</dbReference>
<dbReference type="Gene3D" id="3.10.20.90">
    <property type="entry name" value="Phosphatidylinositol 3-kinase Catalytic Subunit, Chain A, domain 1"/>
    <property type="match status" value="1"/>
</dbReference>
<feature type="region of interest" description="Disordered" evidence="2">
    <location>
        <begin position="286"/>
        <end position="310"/>
    </location>
</feature>
<sequence length="506" mass="56773">MTSIREKIEQFCSITGADQEVGKNLLEACNGNLELAIDMHMDSGGPSAPPPTDQGGASAQPSQPLPRDSETSSSAPIDLDDDVRAPIPQRNETLIEDVPAFVSAQHLEELTHQHDSVLRGRRRQARSVFDGFRDFQAEARQQEAMMRQGPGSSFKKRTLEDLFRPPIDITFKGTFASAREAGTTLKKYVMVNVQNVKEFVCQALNRDVWSHDGVKAIVKDHFVFWQVYHDSEEGGKFKQFYRVEEYPYIAIIDPRTGENMVTWNRELDAMTFCDLVTQFLAEHPFSDDSFSESPPSKRTKREHSVVDLSEDDQIQAAIKASLEEPRKSVTYISDSDDDNSDDDDVETFSDTDNDSQSSPVKNSHSKNDSKIAVCSNSSGPSCSSKTETTESNENCKKCESNVIENGVSNSSSNSIIESYKKYIGKESDPQMSIMIRFPDGKRQQLTLSSQSKLMALVKYVAEQGYSNERYELLTNFPRKKLSYMDFDLTIQEAGLNAQESVFVQAR</sequence>
<dbReference type="GO" id="GO:0005634">
    <property type="term" value="C:nucleus"/>
    <property type="evidence" value="ECO:0007669"/>
    <property type="project" value="TreeGrafter"/>
</dbReference>
<evidence type="ECO:0000259" key="3">
    <source>
        <dbReference type="PROSITE" id="PS50033"/>
    </source>
</evidence>
<protein>
    <recommendedName>
        <fullName evidence="3">UBX domain-containing protein</fullName>
    </recommendedName>
</protein>
<dbReference type="Pfam" id="PF13899">
    <property type="entry name" value="Thioredoxin_7"/>
    <property type="match status" value="1"/>
</dbReference>
<evidence type="ECO:0000313" key="4">
    <source>
        <dbReference type="EnsemblMetazoa" id="G30628.2:cds"/>
    </source>
</evidence>
<dbReference type="InterPro" id="IPR029071">
    <property type="entry name" value="Ubiquitin-like_domsf"/>
</dbReference>